<feature type="region of interest" description="Disordered" evidence="6">
    <location>
        <begin position="1"/>
        <end position="22"/>
    </location>
</feature>
<feature type="region of interest" description="Disordered" evidence="6">
    <location>
        <begin position="653"/>
        <end position="679"/>
    </location>
</feature>
<evidence type="ECO:0000256" key="4">
    <source>
        <dbReference type="ARBA" id="ARBA00023163"/>
    </source>
</evidence>
<dbReference type="Gene3D" id="4.10.240.10">
    <property type="entry name" value="Zn(2)-C6 fungal-type DNA-binding domain"/>
    <property type="match status" value="1"/>
</dbReference>
<dbReference type="STRING" id="1149755.A0A2J6S5W5"/>
<feature type="domain" description="Zn(2)-C6 fungal-type" evidence="7">
    <location>
        <begin position="32"/>
        <end position="62"/>
    </location>
</feature>
<proteinExistence type="predicted"/>
<feature type="compositionally biased region" description="Polar residues" evidence="6">
    <location>
        <begin position="663"/>
        <end position="679"/>
    </location>
</feature>
<feature type="region of interest" description="Disordered" evidence="6">
    <location>
        <begin position="77"/>
        <end position="96"/>
    </location>
</feature>
<evidence type="ECO:0000313" key="9">
    <source>
        <dbReference type="Proteomes" id="UP000235786"/>
    </source>
</evidence>
<dbReference type="PROSITE" id="PS00463">
    <property type="entry name" value="ZN2_CY6_FUNGAL_1"/>
    <property type="match status" value="1"/>
</dbReference>
<dbReference type="GO" id="GO:0008270">
    <property type="term" value="F:zinc ion binding"/>
    <property type="evidence" value="ECO:0007669"/>
    <property type="project" value="InterPro"/>
</dbReference>
<organism evidence="8 9">
    <name type="scientific">Hyaloscypha variabilis (strain UAMH 11265 / GT02V1 / F)</name>
    <name type="common">Meliniomyces variabilis</name>
    <dbReference type="NCBI Taxonomy" id="1149755"/>
    <lineage>
        <taxon>Eukaryota</taxon>
        <taxon>Fungi</taxon>
        <taxon>Dikarya</taxon>
        <taxon>Ascomycota</taxon>
        <taxon>Pezizomycotina</taxon>
        <taxon>Leotiomycetes</taxon>
        <taxon>Helotiales</taxon>
        <taxon>Hyaloscyphaceae</taxon>
        <taxon>Hyaloscypha</taxon>
        <taxon>Hyaloscypha variabilis</taxon>
    </lineage>
</organism>
<dbReference type="GO" id="GO:0003677">
    <property type="term" value="F:DNA binding"/>
    <property type="evidence" value="ECO:0007669"/>
    <property type="project" value="InterPro"/>
</dbReference>
<evidence type="ECO:0000259" key="7">
    <source>
        <dbReference type="PROSITE" id="PS50048"/>
    </source>
</evidence>
<dbReference type="InterPro" id="IPR036864">
    <property type="entry name" value="Zn2-C6_fun-type_DNA-bd_sf"/>
</dbReference>
<dbReference type="GO" id="GO:0000981">
    <property type="term" value="F:DNA-binding transcription factor activity, RNA polymerase II-specific"/>
    <property type="evidence" value="ECO:0007669"/>
    <property type="project" value="InterPro"/>
</dbReference>
<evidence type="ECO:0000256" key="5">
    <source>
        <dbReference type="ARBA" id="ARBA00023242"/>
    </source>
</evidence>
<feature type="compositionally biased region" description="Low complexity" evidence="6">
    <location>
        <begin position="7"/>
        <end position="19"/>
    </location>
</feature>
<dbReference type="EMBL" id="KZ613939">
    <property type="protein sequence ID" value="PMD46146.1"/>
    <property type="molecule type" value="Genomic_DNA"/>
</dbReference>
<keyword evidence="5" id="KW-0539">Nucleus</keyword>
<keyword evidence="9" id="KW-1185">Reference proteome</keyword>
<dbReference type="CDD" id="cd12148">
    <property type="entry name" value="fungal_TF_MHR"/>
    <property type="match status" value="1"/>
</dbReference>
<evidence type="ECO:0000256" key="3">
    <source>
        <dbReference type="ARBA" id="ARBA00023015"/>
    </source>
</evidence>
<dbReference type="SUPFAM" id="SSF57701">
    <property type="entry name" value="Zn2/Cys6 DNA-binding domain"/>
    <property type="match status" value="1"/>
</dbReference>
<dbReference type="Proteomes" id="UP000235786">
    <property type="component" value="Unassembled WGS sequence"/>
</dbReference>
<dbReference type="GO" id="GO:0005634">
    <property type="term" value="C:nucleus"/>
    <property type="evidence" value="ECO:0007669"/>
    <property type="project" value="UniProtKB-SubCell"/>
</dbReference>
<comment type="subcellular location">
    <subcellularLocation>
        <location evidence="1">Nucleus</location>
    </subcellularLocation>
</comment>
<keyword evidence="3" id="KW-0805">Transcription regulation</keyword>
<keyword evidence="2" id="KW-0479">Metal-binding</keyword>
<name>A0A2J6S5W5_HYAVF</name>
<dbReference type="Pfam" id="PF00172">
    <property type="entry name" value="Zn_clus"/>
    <property type="match status" value="1"/>
</dbReference>
<dbReference type="GO" id="GO:0006351">
    <property type="term" value="P:DNA-templated transcription"/>
    <property type="evidence" value="ECO:0007669"/>
    <property type="project" value="InterPro"/>
</dbReference>
<dbReference type="PANTHER" id="PTHR47338">
    <property type="entry name" value="ZN(II)2CYS6 TRANSCRIPTION FACTOR (EUROFUNG)-RELATED"/>
    <property type="match status" value="1"/>
</dbReference>
<keyword evidence="4" id="KW-0804">Transcription</keyword>
<evidence type="ECO:0000313" key="8">
    <source>
        <dbReference type="EMBL" id="PMD46146.1"/>
    </source>
</evidence>
<dbReference type="SMART" id="SM00066">
    <property type="entry name" value="GAL4"/>
    <property type="match status" value="1"/>
</dbReference>
<dbReference type="InterPro" id="IPR001138">
    <property type="entry name" value="Zn2Cys6_DnaBD"/>
</dbReference>
<sequence>MMEDSPSRSSSPLSQRAQAVGEGGASTLSAQACRRCRKQKLACSRDLPTCKRCGRISAICEYPPPTDRKALAALRSRNASARAHREAGNSSGLPEQPKFAVDAGTWGLQQGTSSIGFGHHATSAMVRPEAYARHQHRRQSGSEDHQLPNPPLQPTLWKTTFPSSEVTAFLFEIYFSRLYHASLLFHKQKFLSDYAAGNVPDFVALSIFALGSIFLRQSPGRPRQDDDEDEAGLGISMISVADSAKQGLEWATAASQRVLMQADVPCLQTIQACQNLVLYWFSIGQTDRTHIHCQIAYRTARLLNFHVQNKAGDQIESFELSEELGRRCFWSCWITNCISQGNAIFNSDPWKEAVGLMFPSDEDSWASRKPISTEFFNDSGNIESNSPPSLDRQPSVMGELVKLCCLWWEIQHFIKQHQNNKFSDFPARVAAHLQLDQRLRLVFEHPHPHLRYLDASSFKSGKLDPYKLFSLHSLYHLCSCALHSSLVPVFSNIVTNPAVSKTLVRLSALESVGHAVLTLDMATTFINTRLDTSRLPSIVGYAMFVASTIHLRSLVAQRKLQAHGMGRIKAAVSILERLKEYWAPLQALWSALESLAASQGIDINKISINDIPSQRSSDEELTDVERIVSQEGTPQDAGPTDIYTYVADDAAKCASPQRHSHSPAHTTRNSSQNSPLSRNITADSTLGQYAQEINVPPGVRQTTLDSSTFTLPYQQVLNPQSFSSQHGRGLEQSFIGNPQSMPHDLGRMNAVMPSGVPPLEPTAEEYQMQGQTAGPSHIPATQTMTGFGGVSGAMDIAMTDGAYAWWDQSFETFNVDSNQANQMPDGGAYPFEAFSFR</sequence>
<feature type="region of interest" description="Disordered" evidence="6">
    <location>
        <begin position="131"/>
        <end position="150"/>
    </location>
</feature>
<reference evidence="8 9" key="1">
    <citation type="submission" date="2016-04" db="EMBL/GenBank/DDBJ databases">
        <title>A degradative enzymes factory behind the ericoid mycorrhizal symbiosis.</title>
        <authorList>
            <consortium name="DOE Joint Genome Institute"/>
            <person name="Martino E."/>
            <person name="Morin E."/>
            <person name="Grelet G."/>
            <person name="Kuo A."/>
            <person name="Kohler A."/>
            <person name="Daghino S."/>
            <person name="Barry K."/>
            <person name="Choi C."/>
            <person name="Cichocki N."/>
            <person name="Clum A."/>
            <person name="Copeland A."/>
            <person name="Hainaut M."/>
            <person name="Haridas S."/>
            <person name="Labutti K."/>
            <person name="Lindquist E."/>
            <person name="Lipzen A."/>
            <person name="Khouja H.-R."/>
            <person name="Murat C."/>
            <person name="Ohm R."/>
            <person name="Olson A."/>
            <person name="Spatafora J."/>
            <person name="Veneault-Fourrey C."/>
            <person name="Henrissat B."/>
            <person name="Grigoriev I."/>
            <person name="Martin F."/>
            <person name="Perotto S."/>
        </authorList>
    </citation>
    <scope>NUCLEOTIDE SEQUENCE [LARGE SCALE GENOMIC DNA]</scope>
    <source>
        <strain evidence="8 9">F</strain>
    </source>
</reference>
<dbReference type="OrthoDB" id="309640at2759"/>
<evidence type="ECO:0000256" key="2">
    <source>
        <dbReference type="ARBA" id="ARBA00022723"/>
    </source>
</evidence>
<dbReference type="Pfam" id="PF04082">
    <property type="entry name" value="Fungal_trans"/>
    <property type="match status" value="1"/>
</dbReference>
<dbReference type="InterPro" id="IPR007219">
    <property type="entry name" value="XnlR_reg_dom"/>
</dbReference>
<evidence type="ECO:0000256" key="1">
    <source>
        <dbReference type="ARBA" id="ARBA00004123"/>
    </source>
</evidence>
<evidence type="ECO:0000256" key="6">
    <source>
        <dbReference type="SAM" id="MobiDB-lite"/>
    </source>
</evidence>
<dbReference type="PROSITE" id="PS50048">
    <property type="entry name" value="ZN2_CY6_FUNGAL_2"/>
    <property type="match status" value="1"/>
</dbReference>
<dbReference type="AlphaFoldDB" id="A0A2J6S5W5"/>
<dbReference type="InterPro" id="IPR050815">
    <property type="entry name" value="TF_fung"/>
</dbReference>
<dbReference type="PANTHER" id="PTHR47338:SF11">
    <property type="entry name" value="ZN(II)2CYS6 TRANSCRIPTION FACTOR (EUROFUNG)"/>
    <property type="match status" value="1"/>
</dbReference>
<protein>
    <recommendedName>
        <fullName evidence="7">Zn(2)-C6 fungal-type domain-containing protein</fullName>
    </recommendedName>
</protein>
<accession>A0A2J6S5W5</accession>
<gene>
    <name evidence="8" type="ORF">L207DRAFT_628739</name>
</gene>
<dbReference type="CDD" id="cd00067">
    <property type="entry name" value="GAL4"/>
    <property type="match status" value="1"/>
</dbReference>